<dbReference type="InterPro" id="IPR002110">
    <property type="entry name" value="Ankyrin_rpt"/>
</dbReference>
<organism evidence="4 5">
    <name type="scientific">Strigomonas culicis</name>
    <dbReference type="NCBI Taxonomy" id="28005"/>
    <lineage>
        <taxon>Eukaryota</taxon>
        <taxon>Discoba</taxon>
        <taxon>Euglenozoa</taxon>
        <taxon>Kinetoplastea</taxon>
        <taxon>Metakinetoplastina</taxon>
        <taxon>Trypanosomatida</taxon>
        <taxon>Trypanosomatidae</taxon>
        <taxon>Strigomonadinae</taxon>
        <taxon>Strigomonas</taxon>
    </lineage>
</organism>
<name>S9V1W9_9TRYP</name>
<feature type="repeat" description="ANK" evidence="3">
    <location>
        <begin position="81"/>
        <end position="126"/>
    </location>
</feature>
<evidence type="ECO:0000256" key="1">
    <source>
        <dbReference type="ARBA" id="ARBA00022737"/>
    </source>
</evidence>
<sequence>MATTARQLVQVLETEPRRAASVYATSATSATSMDAVSEEERNALFTALARRDGAAEAARLVQQSRHKSALVNAVSPAAVDFGRTPLHVLVLAFPARSAAGDATAAARVELLQLLLESGANVNAADRLEETPFAMAVADGKTRVVEELLATAGKVRRFGNAGSQRQRTAVPDLRRLNRNGENVLFAACERGDAALLQQLLAFAHLVEDTAGAEVTPPPPLLSALLNQLNHSRETPLVHLVRHGGDAAGHVEVVRLLLAENHRPVRGPSGDNAARRPTMECVTALDLAITDAEGNDALTLARRYELRRIAALLEAEKASQPDF</sequence>
<protein>
    <submittedName>
        <fullName evidence="4">Uncharacterized protein</fullName>
    </submittedName>
</protein>
<dbReference type="Gene3D" id="1.25.40.20">
    <property type="entry name" value="Ankyrin repeat-containing domain"/>
    <property type="match status" value="2"/>
</dbReference>
<evidence type="ECO:0000256" key="3">
    <source>
        <dbReference type="PROSITE-ProRule" id="PRU00023"/>
    </source>
</evidence>
<gene>
    <name evidence="4" type="ORF">STCU_00235</name>
</gene>
<dbReference type="OrthoDB" id="269113at2759"/>
<dbReference type="PANTHER" id="PTHR24198">
    <property type="entry name" value="ANKYRIN REPEAT AND PROTEIN KINASE DOMAIN-CONTAINING PROTEIN"/>
    <property type="match status" value="1"/>
</dbReference>
<dbReference type="SMART" id="SM00248">
    <property type="entry name" value="ANK"/>
    <property type="match status" value="4"/>
</dbReference>
<keyword evidence="1" id="KW-0677">Repeat</keyword>
<evidence type="ECO:0000313" key="5">
    <source>
        <dbReference type="Proteomes" id="UP000015354"/>
    </source>
</evidence>
<reference evidence="4 5" key="1">
    <citation type="journal article" date="2013" name="PLoS ONE">
        <title>Predicting the Proteins of Angomonas deanei, Strigomonas culicis and Their Respective Endosymbionts Reveals New Aspects of the Trypanosomatidae Family.</title>
        <authorList>
            <person name="Motta M.C."/>
            <person name="Martins A.C."/>
            <person name="de Souza S.S."/>
            <person name="Catta-Preta C.M."/>
            <person name="Silva R."/>
            <person name="Klein C.C."/>
            <person name="de Almeida L.G."/>
            <person name="de Lima Cunha O."/>
            <person name="Ciapina L.P."/>
            <person name="Brocchi M."/>
            <person name="Colabardini A.C."/>
            <person name="de Araujo Lima B."/>
            <person name="Machado C.R."/>
            <person name="de Almeida Soares C.M."/>
            <person name="Probst C.M."/>
            <person name="de Menezes C.B."/>
            <person name="Thompson C.E."/>
            <person name="Bartholomeu D.C."/>
            <person name="Gradia D.F."/>
            <person name="Pavoni D.P."/>
            <person name="Grisard E.C."/>
            <person name="Fantinatti-Garboggini F."/>
            <person name="Marchini F.K."/>
            <person name="Rodrigues-Luiz G.F."/>
            <person name="Wagner G."/>
            <person name="Goldman G.H."/>
            <person name="Fietto J.L."/>
            <person name="Elias M.C."/>
            <person name="Goldman M.H."/>
            <person name="Sagot M.F."/>
            <person name="Pereira M."/>
            <person name="Stoco P.H."/>
            <person name="de Mendonca-Neto R.P."/>
            <person name="Teixeira S.M."/>
            <person name="Maciel T.E."/>
            <person name="de Oliveira Mendes T.A."/>
            <person name="Urmenyi T.P."/>
            <person name="de Souza W."/>
            <person name="Schenkman S."/>
            <person name="de Vasconcelos A.T."/>
        </authorList>
    </citation>
    <scope>NUCLEOTIDE SEQUENCE [LARGE SCALE GENOMIC DNA]</scope>
</reference>
<dbReference type="Pfam" id="PF00023">
    <property type="entry name" value="Ank"/>
    <property type="match status" value="1"/>
</dbReference>
<dbReference type="Proteomes" id="UP000015354">
    <property type="component" value="Unassembled WGS sequence"/>
</dbReference>
<dbReference type="EMBL" id="ATMH01000235">
    <property type="protein sequence ID" value="EPY37062.1"/>
    <property type="molecule type" value="Genomic_DNA"/>
</dbReference>
<evidence type="ECO:0000256" key="2">
    <source>
        <dbReference type="ARBA" id="ARBA00023043"/>
    </source>
</evidence>
<comment type="caution">
    <text evidence="4">The sequence shown here is derived from an EMBL/GenBank/DDBJ whole genome shotgun (WGS) entry which is preliminary data.</text>
</comment>
<dbReference type="SUPFAM" id="SSF48403">
    <property type="entry name" value="Ankyrin repeat"/>
    <property type="match status" value="1"/>
</dbReference>
<evidence type="ECO:0000313" key="4">
    <source>
        <dbReference type="EMBL" id="EPY37062.1"/>
    </source>
</evidence>
<proteinExistence type="predicted"/>
<dbReference type="AlphaFoldDB" id="S9V1W9"/>
<keyword evidence="2 3" id="KW-0040">ANK repeat</keyword>
<accession>S9V1W9</accession>
<dbReference type="InterPro" id="IPR036770">
    <property type="entry name" value="Ankyrin_rpt-contain_sf"/>
</dbReference>
<dbReference type="PANTHER" id="PTHR24198:SF165">
    <property type="entry name" value="ANKYRIN REPEAT-CONTAINING PROTEIN-RELATED"/>
    <property type="match status" value="1"/>
</dbReference>
<dbReference type="PROSITE" id="PS50088">
    <property type="entry name" value="ANK_REPEAT"/>
    <property type="match status" value="1"/>
</dbReference>
<keyword evidence="5" id="KW-1185">Reference proteome</keyword>